<dbReference type="Pfam" id="PF13740">
    <property type="entry name" value="ACT_6"/>
    <property type="match status" value="1"/>
</dbReference>
<keyword evidence="1" id="KW-0804">Transcription</keyword>
<dbReference type="RefSeq" id="WP_086957632.1">
    <property type="nucleotide sequence ID" value="NZ_AP018045.1"/>
</dbReference>
<dbReference type="InterPro" id="IPR016867">
    <property type="entry name" value="GcvR"/>
</dbReference>
<evidence type="ECO:0000313" key="6">
    <source>
        <dbReference type="Proteomes" id="UP000516656"/>
    </source>
</evidence>
<dbReference type="CDD" id="cd04869">
    <property type="entry name" value="ACT_GcvR_2"/>
    <property type="match status" value="1"/>
</dbReference>
<comment type="subcellular location">
    <subcellularLocation>
        <location evidence="1">Cytoplasm</location>
    </subcellularLocation>
</comment>
<protein>
    <recommendedName>
        <fullName evidence="1">Glycine cleavage system transcriptional repressor</fullName>
    </recommendedName>
</protein>
<reference evidence="3" key="1">
    <citation type="journal article" date="2017" name="Genome Announc.">
        <title>Whole-Genome Sequence of Photobacterium damselae subsp. piscicida Strain 91-197, Isolated from Hybrid Striped Bass (Morone sp.) in the United States.</title>
        <authorList>
            <person name="Teru Y."/>
            <person name="Hikima J."/>
            <person name="Kono T."/>
            <person name="Sakai M."/>
            <person name="Takano T."/>
            <person name="Hawke J.P."/>
            <person name="Takeyama H."/>
            <person name="Aoki T."/>
        </authorList>
    </citation>
    <scope>NUCLEOTIDE SEQUENCE</scope>
    <source>
        <strain evidence="3">91-197</strain>
    </source>
</reference>
<evidence type="ECO:0000259" key="2">
    <source>
        <dbReference type="PROSITE" id="PS51671"/>
    </source>
</evidence>
<sequence>MTQLLVTIIGQDRTGLVERLSDTVYQNHGNWLQSSLSQLSGQFAGIIQLEIEPHHIMQLSQALSQIDELQIHIVEAQSQKTVSFDNYLLQVTGNDRPGIIKEVTAHLTQLGINIIKLTSQTQSAPNWGYPIFSANFELELPNALAIGDVQAHLEQLSDDLTMDLLTADEIATV</sequence>
<dbReference type="SUPFAM" id="SSF55021">
    <property type="entry name" value="ACT-like"/>
    <property type="match status" value="2"/>
</dbReference>
<dbReference type="AlphaFoldDB" id="A0A1V1V910"/>
<proteinExistence type="predicted"/>
<dbReference type="Proteomes" id="UP000516656">
    <property type="component" value="Chromosome 1"/>
</dbReference>
<evidence type="ECO:0000256" key="1">
    <source>
        <dbReference type="PIRNR" id="PIRNR028103"/>
    </source>
</evidence>
<dbReference type="Pfam" id="PF13291">
    <property type="entry name" value="ACT_4"/>
    <property type="match status" value="1"/>
</dbReference>
<dbReference type="GO" id="GO:0006355">
    <property type="term" value="P:regulation of DNA-templated transcription"/>
    <property type="evidence" value="ECO:0007669"/>
    <property type="project" value="UniProtKB-UniRule"/>
</dbReference>
<name>A0A1V1V910_PHODP</name>
<accession>A0A1V1V910</accession>
<dbReference type="InterPro" id="IPR045865">
    <property type="entry name" value="ACT-like_dom_sf"/>
</dbReference>
<evidence type="ECO:0000313" key="5">
    <source>
        <dbReference type="Proteomes" id="UP000218676"/>
    </source>
</evidence>
<dbReference type="InterPro" id="IPR002912">
    <property type="entry name" value="ACT_dom"/>
</dbReference>
<keyword evidence="1" id="KW-0678">Repressor</keyword>
<dbReference type="EMBL" id="CP061854">
    <property type="protein sequence ID" value="QOD56001.1"/>
    <property type="molecule type" value="Genomic_DNA"/>
</dbReference>
<evidence type="ECO:0000313" key="3">
    <source>
        <dbReference type="EMBL" id="BAX52098.1"/>
    </source>
</evidence>
<dbReference type="Gene3D" id="3.30.70.260">
    <property type="match status" value="2"/>
</dbReference>
<dbReference type="Proteomes" id="UP000218676">
    <property type="component" value="Chromosome 1"/>
</dbReference>
<dbReference type="PANTHER" id="PTHR34875:SF6">
    <property type="entry name" value="UPF0237 PROTEIN MJ1558"/>
    <property type="match status" value="1"/>
</dbReference>
<dbReference type="PROSITE" id="PS51671">
    <property type="entry name" value="ACT"/>
    <property type="match status" value="1"/>
</dbReference>
<feature type="domain" description="ACT" evidence="2">
    <location>
        <begin position="88"/>
        <end position="167"/>
    </location>
</feature>
<dbReference type="GO" id="GO:0005737">
    <property type="term" value="C:cytoplasm"/>
    <property type="evidence" value="ECO:0007669"/>
    <property type="project" value="UniProtKB-SubCell"/>
</dbReference>
<keyword evidence="1" id="KW-0963">Cytoplasm</keyword>
<evidence type="ECO:0000313" key="4">
    <source>
        <dbReference type="EMBL" id="QOD56001.1"/>
    </source>
</evidence>
<dbReference type="InterPro" id="IPR050990">
    <property type="entry name" value="UPF0237/GcvR_regulator"/>
</dbReference>
<dbReference type="PIRSF" id="PIRSF028103">
    <property type="entry name" value="GcvR"/>
    <property type="match status" value="1"/>
</dbReference>
<gene>
    <name evidence="4" type="ORF">IC627_12070</name>
    <name evidence="3" type="ORF">PDPUS_1_00724</name>
</gene>
<reference evidence="5" key="2">
    <citation type="submission" date="2017-05" db="EMBL/GenBank/DDBJ databases">
        <title>Whole genome sequence of fish pathogenic bacteria, Photobacterium damselae subsp. piscicida, strain 91-197, isolated from hybrid striped bass (Morone sp.) in USA.</title>
        <authorList>
            <person name="Teru Y."/>
            <person name="Hikima J."/>
            <person name="Kono T."/>
            <person name="Sakai M."/>
            <person name="Takano T."/>
            <person name="Hawke J.P."/>
            <person name="Takeyama H."/>
            <person name="Aoki T."/>
        </authorList>
    </citation>
    <scope>NUCLEOTIDE SEQUENCE [LARGE SCALE GENOMIC DNA]</scope>
    <source>
        <strain evidence="5">91-197</strain>
    </source>
</reference>
<dbReference type="EMBL" id="AP018045">
    <property type="protein sequence ID" value="BAX52098.1"/>
    <property type="molecule type" value="Genomic_DNA"/>
</dbReference>
<dbReference type="PANTHER" id="PTHR34875">
    <property type="entry name" value="UPF0237 PROTEIN MJ1558"/>
    <property type="match status" value="1"/>
</dbReference>
<reference evidence="4 6" key="3">
    <citation type="submission" date="2020-09" db="EMBL/GenBank/DDBJ databases">
        <title>Complete, closed and curated genome sequences of Photobacterium damselae subsp. piscicida isolates from Australia indicate localised evolution and additional plasmid-borne pathogenicity mechanisms.</title>
        <authorList>
            <person name="Baseggio L."/>
            <person name="Silayeva O."/>
            <person name="Buller N."/>
            <person name="Landos M."/>
            <person name="Engelstaedter J."/>
            <person name="Barnes A.C."/>
        </authorList>
    </citation>
    <scope>NUCLEOTIDE SEQUENCE [LARGE SCALE GENOMIC DNA]</scope>
    <source>
        <strain evidence="4 6">AS-16-0540-1</strain>
    </source>
</reference>
<organism evidence="4 6">
    <name type="scientific">Photobacterium damsela subsp. piscicida</name>
    <name type="common">Pasteurella piscicida</name>
    <dbReference type="NCBI Taxonomy" id="38294"/>
    <lineage>
        <taxon>Bacteria</taxon>
        <taxon>Pseudomonadati</taxon>
        <taxon>Pseudomonadota</taxon>
        <taxon>Gammaproteobacteria</taxon>
        <taxon>Vibrionales</taxon>
        <taxon>Vibrionaceae</taxon>
        <taxon>Photobacterium</taxon>
    </lineage>
</organism>